<proteinExistence type="predicted"/>
<evidence type="ECO:0008006" key="8">
    <source>
        <dbReference type="Google" id="ProtNLM"/>
    </source>
</evidence>
<comment type="caution">
    <text evidence="3">The sequence shown here is derived from an EMBL/GenBank/DDBJ whole genome shotgun (WGS) entry which is preliminary data.</text>
</comment>
<organism evidence="3 7">
    <name type="scientific">Butyricimonas virosa</name>
    <dbReference type="NCBI Taxonomy" id="544645"/>
    <lineage>
        <taxon>Bacteria</taxon>
        <taxon>Pseudomonadati</taxon>
        <taxon>Bacteroidota</taxon>
        <taxon>Bacteroidia</taxon>
        <taxon>Bacteroidales</taxon>
        <taxon>Odoribacteraceae</taxon>
        <taxon>Butyricimonas</taxon>
    </lineage>
</organism>
<reference evidence="5 6" key="1">
    <citation type="submission" date="2018-08" db="EMBL/GenBank/DDBJ databases">
        <title>A genome reference for cultivated species of the human gut microbiota.</title>
        <authorList>
            <person name="Zou Y."/>
            <person name="Xue W."/>
            <person name="Luo G."/>
        </authorList>
    </citation>
    <scope>NUCLEOTIDE SEQUENCE [LARGE SCALE GENOMIC DNA]</scope>
    <source>
        <strain evidence="2 5">AF14-49</strain>
        <strain evidence="4 6">AF34-33</strain>
        <strain evidence="3 7">OF02-7</strain>
    </source>
</reference>
<dbReference type="Proteomes" id="UP000286038">
    <property type="component" value="Unassembled WGS sequence"/>
</dbReference>
<evidence type="ECO:0000313" key="6">
    <source>
        <dbReference type="Proteomes" id="UP000286038"/>
    </source>
</evidence>
<dbReference type="Proteomes" id="UP000283589">
    <property type="component" value="Unassembled WGS sequence"/>
</dbReference>
<feature type="coiled-coil region" evidence="1">
    <location>
        <begin position="105"/>
        <end position="139"/>
    </location>
</feature>
<dbReference type="EMBL" id="QRZA01000035">
    <property type="protein sequence ID" value="RGV31312.1"/>
    <property type="molecule type" value="Genomic_DNA"/>
</dbReference>
<protein>
    <recommendedName>
        <fullName evidence="8">XRE family transcriptional regulator</fullName>
    </recommendedName>
</protein>
<dbReference type="OrthoDB" id="1092269at2"/>
<dbReference type="Proteomes" id="UP000286063">
    <property type="component" value="Unassembled WGS sequence"/>
</dbReference>
<evidence type="ECO:0000256" key="1">
    <source>
        <dbReference type="SAM" id="Coils"/>
    </source>
</evidence>
<accession>A0A413IJU0</accession>
<dbReference type="AlphaFoldDB" id="A0A413IJU0"/>
<evidence type="ECO:0000313" key="5">
    <source>
        <dbReference type="Proteomes" id="UP000283589"/>
    </source>
</evidence>
<evidence type="ECO:0000313" key="4">
    <source>
        <dbReference type="EMBL" id="RHM40815.1"/>
    </source>
</evidence>
<sequence length="149" mass="17053">MILATTKQRILYFIEKKNITKSVFYEKTDIKRGLLDKDKLDATVSDVYIAKILASFPDLNIEWLITGQGEMLKQPDAPTTHDTLQTTDPIVSYLERVIKEKDYKIEQQAQEIGRLREINENLEVDNQELRKVIVQLRSAEDVSGVVAAS</sequence>
<name>A0A413IJU0_9BACT</name>
<evidence type="ECO:0000313" key="3">
    <source>
        <dbReference type="EMBL" id="RGY13323.1"/>
    </source>
</evidence>
<keyword evidence="1" id="KW-0175">Coiled coil</keyword>
<evidence type="ECO:0000313" key="7">
    <source>
        <dbReference type="Proteomes" id="UP000286063"/>
    </source>
</evidence>
<gene>
    <name evidence="2" type="ORF">DWW18_17920</name>
    <name evidence="4" type="ORF">DWZ68_15435</name>
    <name evidence="3" type="ORF">DXA50_16500</name>
</gene>
<dbReference type="RefSeq" id="WP_117775550.1">
    <property type="nucleotide sequence ID" value="NZ_CABJDM010000027.1"/>
</dbReference>
<evidence type="ECO:0000313" key="2">
    <source>
        <dbReference type="EMBL" id="RGV31312.1"/>
    </source>
</evidence>
<dbReference type="EMBL" id="QRPV01000027">
    <property type="protein sequence ID" value="RHM40815.1"/>
    <property type="molecule type" value="Genomic_DNA"/>
</dbReference>
<dbReference type="EMBL" id="QSCR01000037">
    <property type="protein sequence ID" value="RGY13323.1"/>
    <property type="molecule type" value="Genomic_DNA"/>
</dbReference>